<protein>
    <recommendedName>
        <fullName evidence="3">DUF3168 domain-containing protein</fullName>
    </recommendedName>
</protein>
<evidence type="ECO:0000313" key="1">
    <source>
        <dbReference type="EMBL" id="MQM29597.1"/>
    </source>
</evidence>
<comment type="caution">
    <text evidence="1">The sequence shown here is derived from an EMBL/GenBank/DDBJ whole genome shotgun (WGS) entry which is preliminary data.</text>
</comment>
<dbReference type="EMBL" id="PDHS01000068">
    <property type="protein sequence ID" value="MQM29597.1"/>
    <property type="molecule type" value="Genomic_DNA"/>
</dbReference>
<dbReference type="Pfam" id="PF11367">
    <property type="entry name" value="Tail_completion_gp17"/>
    <property type="match status" value="1"/>
</dbReference>
<dbReference type="AlphaFoldDB" id="A0A6A7RPW7"/>
<accession>A0A6A7RPW7</accession>
<gene>
    <name evidence="1" type="ORF">CRU78_03225</name>
</gene>
<evidence type="ECO:0000313" key="2">
    <source>
        <dbReference type="Proteomes" id="UP000342300"/>
    </source>
</evidence>
<dbReference type="InterPro" id="IPR021508">
    <property type="entry name" value="Gp17-like"/>
</dbReference>
<dbReference type="Gene3D" id="3.30.2000.30">
    <property type="match status" value="1"/>
</dbReference>
<name>A0A6A7RPW7_9PROT</name>
<evidence type="ECO:0008006" key="3">
    <source>
        <dbReference type="Google" id="ProtNLM"/>
    </source>
</evidence>
<organism evidence="1 2">
    <name type="scientific">Candidatus Accumulibacter phosphatis</name>
    <dbReference type="NCBI Taxonomy" id="327160"/>
    <lineage>
        <taxon>Bacteria</taxon>
        <taxon>Pseudomonadati</taxon>
        <taxon>Pseudomonadota</taxon>
        <taxon>Betaproteobacteria</taxon>
        <taxon>Candidatus Accumulibacter</taxon>
    </lineage>
</organism>
<proteinExistence type="predicted"/>
<dbReference type="InterPro" id="IPR053745">
    <property type="entry name" value="Viral_Tail_Comp_sf"/>
</dbReference>
<reference evidence="1 2" key="1">
    <citation type="submission" date="2017-09" db="EMBL/GenBank/DDBJ databases">
        <title>Metagenomic Analysis Reveals Denitrifying Candidatus Accumulibacter and Flanking Population as a Source of N2O.</title>
        <authorList>
            <person name="Gao H."/>
            <person name="Mao Y."/>
            <person name="Zhao X."/>
            <person name="Liu W.-T."/>
            <person name="Zhang T."/>
            <person name="Wells G."/>
        </authorList>
    </citation>
    <scope>NUCLEOTIDE SEQUENCE [LARGE SCALE GENOMIC DNA]</scope>
    <source>
        <strain evidence="1">CANDO_2_IC</strain>
    </source>
</reference>
<dbReference type="Proteomes" id="UP000342300">
    <property type="component" value="Unassembled WGS sequence"/>
</dbReference>
<sequence length="121" mass="12597">MMSAETELHAALSASTALAALVDTRITPDAIPEGNPLPAVVYQRAGTTPVSTIHDGQPIAEEVRFQVSAWAPTRTAADAVADEVANALAVAGVSVADRSSGIDAESDLKSATVEVDWWHVF</sequence>